<keyword evidence="2" id="KW-0964">Secreted</keyword>
<feature type="domain" description="IGFBP N-terminal" evidence="7">
    <location>
        <begin position="21"/>
        <end position="93"/>
    </location>
</feature>
<evidence type="ECO:0000256" key="4">
    <source>
        <dbReference type="ARBA" id="ARBA00023157"/>
    </source>
</evidence>
<dbReference type="Pfam" id="PF07648">
    <property type="entry name" value="Kazal_2"/>
    <property type="match status" value="1"/>
</dbReference>
<feature type="signal peptide" evidence="6">
    <location>
        <begin position="1"/>
        <end position="17"/>
    </location>
</feature>
<dbReference type="GO" id="GO:0001558">
    <property type="term" value="P:regulation of cell growth"/>
    <property type="evidence" value="ECO:0007669"/>
    <property type="project" value="InterPro"/>
</dbReference>
<keyword evidence="3 6" id="KW-0732">Signal</keyword>
<keyword evidence="4" id="KW-1015">Disulfide bond</keyword>
<dbReference type="PANTHER" id="PTHR14186">
    <property type="entry name" value="INSULIN-LIKE GROWTH FACTOR BINDING PROTEIN-RELATED"/>
    <property type="match status" value="1"/>
</dbReference>
<dbReference type="GO" id="GO:0005520">
    <property type="term" value="F:insulin-like growth factor binding"/>
    <property type="evidence" value="ECO:0007669"/>
    <property type="project" value="InterPro"/>
</dbReference>
<evidence type="ECO:0000256" key="5">
    <source>
        <dbReference type="ARBA" id="ARBA00023319"/>
    </source>
</evidence>
<keyword evidence="9" id="KW-1185">Reference proteome</keyword>
<evidence type="ECO:0000256" key="2">
    <source>
        <dbReference type="ARBA" id="ARBA00022525"/>
    </source>
</evidence>
<sequence>MHVLLFAVSVLLARAHAAPETRVPCPVRCDMSECPVPRAACQGGRVSSRCACCAVCASGQEGGTCGRGVPCGSGLECARSGGRNPSKGVCRCWSRYPVCGSDGKTYETPCRLEAARRRARHRGDPPVTRVHKALCASPSPGTRAPRGS</sequence>
<evidence type="ECO:0000313" key="8">
    <source>
        <dbReference type="EMBL" id="KAF5890759.1"/>
    </source>
</evidence>
<dbReference type="PANTHER" id="PTHR14186:SF19">
    <property type="entry name" value="INSULIN-LIKE GROWTH FACTOR-BINDING PROTEIN 7"/>
    <property type="match status" value="1"/>
</dbReference>
<proteinExistence type="predicted"/>
<dbReference type="GO" id="GO:0006508">
    <property type="term" value="P:proteolysis"/>
    <property type="evidence" value="ECO:0007669"/>
    <property type="project" value="UniProtKB-KW"/>
</dbReference>
<name>A0A8J4WRU7_CLAMG</name>
<evidence type="ECO:0000256" key="6">
    <source>
        <dbReference type="SAM" id="SignalP"/>
    </source>
</evidence>
<dbReference type="PROSITE" id="PS51323">
    <property type="entry name" value="IGFBP_N_2"/>
    <property type="match status" value="1"/>
</dbReference>
<keyword evidence="8" id="KW-0378">Hydrolase</keyword>
<dbReference type="Proteomes" id="UP000727407">
    <property type="component" value="Unassembled WGS sequence"/>
</dbReference>
<dbReference type="InterPro" id="IPR000867">
    <property type="entry name" value="IGFBP-like"/>
</dbReference>
<dbReference type="Gene3D" id="4.10.40.20">
    <property type="match status" value="1"/>
</dbReference>
<dbReference type="AlphaFoldDB" id="A0A8J4WRU7"/>
<dbReference type="SMART" id="SM00121">
    <property type="entry name" value="IB"/>
    <property type="match status" value="1"/>
</dbReference>
<dbReference type="SMART" id="SM00280">
    <property type="entry name" value="KAZAL"/>
    <property type="match status" value="1"/>
</dbReference>
<dbReference type="Gene3D" id="3.30.60.30">
    <property type="match status" value="1"/>
</dbReference>
<dbReference type="GO" id="GO:0008233">
    <property type="term" value="F:peptidase activity"/>
    <property type="evidence" value="ECO:0007669"/>
    <property type="project" value="UniProtKB-KW"/>
</dbReference>
<feature type="non-terminal residue" evidence="8">
    <location>
        <position position="148"/>
    </location>
</feature>
<dbReference type="InterPro" id="IPR009030">
    <property type="entry name" value="Growth_fac_rcpt_cys_sf"/>
</dbReference>
<dbReference type="SUPFAM" id="SSF100895">
    <property type="entry name" value="Kazal-type serine protease inhibitors"/>
    <property type="match status" value="1"/>
</dbReference>
<evidence type="ECO:0000256" key="3">
    <source>
        <dbReference type="ARBA" id="ARBA00022729"/>
    </source>
</evidence>
<comment type="subcellular location">
    <subcellularLocation>
        <location evidence="1">Secreted</location>
    </subcellularLocation>
</comment>
<dbReference type="SUPFAM" id="SSF57184">
    <property type="entry name" value="Growth factor receptor domain"/>
    <property type="match status" value="1"/>
</dbReference>
<organism evidence="8 9">
    <name type="scientific">Clarias magur</name>
    <name type="common">Asian catfish</name>
    <name type="synonym">Macropteronotus magur</name>
    <dbReference type="NCBI Taxonomy" id="1594786"/>
    <lineage>
        <taxon>Eukaryota</taxon>
        <taxon>Metazoa</taxon>
        <taxon>Chordata</taxon>
        <taxon>Craniata</taxon>
        <taxon>Vertebrata</taxon>
        <taxon>Euteleostomi</taxon>
        <taxon>Actinopterygii</taxon>
        <taxon>Neopterygii</taxon>
        <taxon>Teleostei</taxon>
        <taxon>Ostariophysi</taxon>
        <taxon>Siluriformes</taxon>
        <taxon>Clariidae</taxon>
        <taxon>Clarias</taxon>
    </lineage>
</organism>
<dbReference type="InterPro" id="IPR036058">
    <property type="entry name" value="Kazal_dom_sf"/>
</dbReference>
<gene>
    <name evidence="8" type="ORF">DAT39_019537</name>
</gene>
<dbReference type="Pfam" id="PF00219">
    <property type="entry name" value="IGFBP"/>
    <property type="match status" value="1"/>
</dbReference>
<keyword evidence="5" id="KW-0393">Immunoglobulin domain</keyword>
<dbReference type="EMBL" id="QNUK01000653">
    <property type="protein sequence ID" value="KAF5890759.1"/>
    <property type="molecule type" value="Genomic_DNA"/>
</dbReference>
<dbReference type="GO" id="GO:0005615">
    <property type="term" value="C:extracellular space"/>
    <property type="evidence" value="ECO:0007669"/>
    <property type="project" value="TreeGrafter"/>
</dbReference>
<keyword evidence="8" id="KW-0645">Protease</keyword>
<dbReference type="GO" id="GO:0009966">
    <property type="term" value="P:regulation of signal transduction"/>
    <property type="evidence" value="ECO:0007669"/>
    <property type="project" value="TreeGrafter"/>
</dbReference>
<dbReference type="InterPro" id="IPR002350">
    <property type="entry name" value="Kazal_dom"/>
</dbReference>
<dbReference type="OrthoDB" id="4217619at2759"/>
<dbReference type="InterPro" id="IPR011390">
    <property type="entry name" value="IGFBP_rP_mac25"/>
</dbReference>
<evidence type="ECO:0000256" key="1">
    <source>
        <dbReference type="ARBA" id="ARBA00004613"/>
    </source>
</evidence>
<reference evidence="8" key="1">
    <citation type="submission" date="2020-07" db="EMBL/GenBank/DDBJ databases">
        <title>Clarias magur genome sequencing, assembly and annotation.</title>
        <authorList>
            <person name="Kushwaha B."/>
            <person name="Kumar R."/>
            <person name="Das P."/>
            <person name="Joshi C.G."/>
            <person name="Kumar D."/>
            <person name="Nagpure N.S."/>
            <person name="Pandey M."/>
            <person name="Agarwal S."/>
            <person name="Srivastava S."/>
            <person name="Singh M."/>
            <person name="Sahoo L."/>
            <person name="Jayasankar P."/>
            <person name="Meher P.K."/>
            <person name="Koringa P.G."/>
            <person name="Iquebal M.A."/>
            <person name="Das S.P."/>
            <person name="Bit A."/>
            <person name="Patnaik S."/>
            <person name="Patel N."/>
            <person name="Shah T.M."/>
            <person name="Hinsu A."/>
            <person name="Jena J.K."/>
        </authorList>
    </citation>
    <scope>NUCLEOTIDE SEQUENCE</scope>
    <source>
        <strain evidence="8">CIFAMagur01</strain>
        <tissue evidence="8">Testis</tissue>
    </source>
</reference>
<comment type="caution">
    <text evidence="8">The sequence shown here is derived from an EMBL/GenBank/DDBJ whole genome shotgun (WGS) entry which is preliminary data.</text>
</comment>
<protein>
    <submittedName>
        <fullName evidence="8">Serine protease HTRA3-like</fullName>
    </submittedName>
</protein>
<accession>A0A8J4WRU7</accession>
<evidence type="ECO:0000259" key="7">
    <source>
        <dbReference type="PROSITE" id="PS51323"/>
    </source>
</evidence>
<evidence type="ECO:0000313" key="9">
    <source>
        <dbReference type="Proteomes" id="UP000727407"/>
    </source>
</evidence>
<feature type="chain" id="PRO_5035313480" evidence="6">
    <location>
        <begin position="18"/>
        <end position="148"/>
    </location>
</feature>